<dbReference type="GO" id="GO:0008061">
    <property type="term" value="F:chitin binding"/>
    <property type="evidence" value="ECO:0007669"/>
    <property type="project" value="UniProtKB-UniRule"/>
</dbReference>
<keyword evidence="14" id="KW-0732">Signal</keyword>
<dbReference type="Pfam" id="PF01476">
    <property type="entry name" value="LysM"/>
    <property type="match status" value="1"/>
</dbReference>
<name>A0A478EDG9_TALPI</name>
<dbReference type="PROSITE" id="PS50941">
    <property type="entry name" value="CHIT_BIND_I_2"/>
    <property type="match status" value="1"/>
</dbReference>
<dbReference type="PROSITE" id="PS51910">
    <property type="entry name" value="GH18_2"/>
    <property type="match status" value="1"/>
</dbReference>
<evidence type="ECO:0000256" key="5">
    <source>
        <dbReference type="ARBA" id="ARBA00022801"/>
    </source>
</evidence>
<dbReference type="SUPFAM" id="SSF57016">
    <property type="entry name" value="Plant lectins/antimicrobial peptides"/>
    <property type="match status" value="1"/>
</dbReference>
<evidence type="ECO:0000256" key="6">
    <source>
        <dbReference type="ARBA" id="ARBA00023024"/>
    </source>
</evidence>
<dbReference type="Gene3D" id="3.20.20.80">
    <property type="entry name" value="Glycosidases"/>
    <property type="match status" value="1"/>
</dbReference>
<keyword evidence="5 12" id="KW-0378">Hydrolase</keyword>
<keyword evidence="7" id="KW-0843">Virulence</keyword>
<feature type="region of interest" description="Disordered" evidence="13">
    <location>
        <begin position="1102"/>
        <end position="1129"/>
    </location>
</feature>
<dbReference type="InterPro" id="IPR036861">
    <property type="entry name" value="Endochitinase-like_sf"/>
</dbReference>
<dbReference type="InterPro" id="IPR017853">
    <property type="entry name" value="GH"/>
</dbReference>
<dbReference type="Gene3D" id="3.10.50.10">
    <property type="match status" value="1"/>
</dbReference>
<evidence type="ECO:0000256" key="9">
    <source>
        <dbReference type="ARBA" id="ARBA00023295"/>
    </source>
</evidence>
<dbReference type="PROSITE" id="PS51782">
    <property type="entry name" value="LYSM"/>
    <property type="match status" value="1"/>
</dbReference>
<feature type="chain" id="PRO_5019755912" description="chitinase" evidence="14">
    <location>
        <begin position="28"/>
        <end position="1328"/>
    </location>
</feature>
<feature type="compositionally biased region" description="Low complexity" evidence="13">
    <location>
        <begin position="1114"/>
        <end position="1129"/>
    </location>
</feature>
<comment type="caution">
    <text evidence="11">Lacks conserved residue(s) required for the propagation of feature annotation.</text>
</comment>
<dbReference type="GO" id="GO:0008843">
    <property type="term" value="F:endochitinase activity"/>
    <property type="evidence" value="ECO:0007669"/>
    <property type="project" value="UniProtKB-EC"/>
</dbReference>
<evidence type="ECO:0000256" key="13">
    <source>
        <dbReference type="SAM" id="MobiDB-lite"/>
    </source>
</evidence>
<feature type="disulfide bond" evidence="11">
    <location>
        <begin position="458"/>
        <end position="462"/>
    </location>
</feature>
<dbReference type="EMBL" id="DF933840">
    <property type="protein sequence ID" value="GAM42973.1"/>
    <property type="molecule type" value="Genomic_DNA"/>
</dbReference>
<dbReference type="InterPro" id="IPR029070">
    <property type="entry name" value="Chitinase_insertion_sf"/>
</dbReference>
<evidence type="ECO:0000256" key="14">
    <source>
        <dbReference type="SAM" id="SignalP"/>
    </source>
</evidence>
<keyword evidence="6" id="KW-0146">Chitin degradation</keyword>
<gene>
    <name evidence="18" type="ORF">TCE0_044r17412</name>
</gene>
<organism evidence="18 19">
    <name type="scientific">Talaromyces pinophilus</name>
    <name type="common">Penicillium pinophilum</name>
    <dbReference type="NCBI Taxonomy" id="128442"/>
    <lineage>
        <taxon>Eukaryota</taxon>
        <taxon>Fungi</taxon>
        <taxon>Dikarya</taxon>
        <taxon>Ascomycota</taxon>
        <taxon>Pezizomycotina</taxon>
        <taxon>Eurotiomycetes</taxon>
        <taxon>Eurotiomycetidae</taxon>
        <taxon>Eurotiales</taxon>
        <taxon>Trichocomaceae</taxon>
        <taxon>Talaromyces</taxon>
        <taxon>Talaromyces sect. Talaromyces</taxon>
    </lineage>
</organism>
<dbReference type="GO" id="GO:0006032">
    <property type="term" value="P:chitin catabolic process"/>
    <property type="evidence" value="ECO:0007669"/>
    <property type="project" value="UniProtKB-KW"/>
</dbReference>
<evidence type="ECO:0000313" key="18">
    <source>
        <dbReference type="EMBL" id="GAM42973.1"/>
    </source>
</evidence>
<evidence type="ECO:0000256" key="3">
    <source>
        <dbReference type="ARBA" id="ARBA00012729"/>
    </source>
</evidence>
<dbReference type="InterPro" id="IPR001002">
    <property type="entry name" value="Chitin-bd_1"/>
</dbReference>
<evidence type="ECO:0000259" key="16">
    <source>
        <dbReference type="PROSITE" id="PS51782"/>
    </source>
</evidence>
<sequence>MIFGMAPGSVLLAVLLISQWSIHFVHADTLPFAVPPDLEHYLSAHPISVKSVNETINQSTRQGPLQNASAIVNPNLFKCPVSCADAGTDSSGWTVFHDLNRLALCNQSMLVDFAIHNPLDDPNTHITLYTCSSAAAGKGKLCTIPEEKTTKANQTVQLAWSESTSAGDKTNGVAAVQQLQSYVQADDSCGEDIIFAYSQDAVVGLYAGAGITSQNLTNSLLEQFSSYIQSNPVPGSLIAQLCGSAQNTSSNYTLGVALSSNGDWKSVQEAVQTWSKSSCVTGYDQTINWNTLSYLIPAALPSNKTSTNTTITNRASIKRDSTAPSPYANGTCYTHTVVTNDLCSTLATQYQITVSDIENWNSNTWGWMGCNDLQLGQNICLSSGSAPMPVNIPNANCGPQMNGTAVAPAGTDLSTLNQCPLNACCDIWGQCGTTAEFCTPSNSTTGAPGTAAKGQNGCISNCGTDIIYSSPPAEFRRIGYFEGFDFNRPCLSESILSVDTSQYTHIHLAFATLNADFSVNLTGMGDNFDLFAGLSGFKRIISFGGWDYSTDSSTYDIFREAFNADNRPKVIQNVIQLLNDYELDGVDFDWEYPGEPDIKGIPPSNSQDTDDYYFFFVDLYNAMFEANMGKTISVTAPASYWYLQTFPIDAMSKYLDYVVFMTYDLHGQWDYGNKFVDPGCSAGNCLRSDVNLTETLNALSMITKAGVPSNMIAVGVTSYGRSFQMTTPGCYSEMCTYTGPESGALPGPCTNTAGYLGNGEINQIIAQNASGLLQFQDDSFSNIVVYDGDQWISYMDDSNKASRTSMYQSLSFGGIADWAIDLQQNGSPLGAGTSDTDSSGIVYVPPSVWTDEDPTVNCIPPCSFILPPIVLGGPTILPMPPVSVLVTVSTVVTVTETYGTTVTTVGSYSTQTFPTVVSIPAYTGNTIDVWGIPILDSGSTTGTITAWPSIQPSPFPIVVTPVWDGTTGVTDGTVTTYTSTVVVYGSYTWTSSGGIETYGGVTNIIGGTTGTPVTAIITPHPYPAEDWALSGSTTTSSSTTTSVVGGIIPKRTAAYSSGKPKTTCTSGCGHRCQHFCDPFCLICPPDFGGLGGLFGGGGLGGGGGGSGGGDGDPSDSSTTTSTSSSSSQSGVTIPAIATFTADPVVTPVGSAALAALRSEIAAVWNSLYPPQTTTSPTTTTTSKPTTTSTNPSWPTNTAINVGSAYCYTQQMGYVSFTIDDSKGAIGPFCNASYVLDPSNTFGFVEKYDAGSYSVLCTAKWANDQAGCGAQKAYSFADSSLDYELCLNAWSTDYFCLDESAPAASSYGGGYVYNSGSGCILLELYAKSD</sequence>
<dbReference type="CDD" id="cd00118">
    <property type="entry name" value="LysM"/>
    <property type="match status" value="1"/>
</dbReference>
<feature type="domain" description="LysM" evidence="16">
    <location>
        <begin position="333"/>
        <end position="381"/>
    </location>
</feature>
<accession>A0A478EDG9</accession>
<keyword evidence="19" id="KW-1185">Reference proteome</keyword>
<feature type="compositionally biased region" description="Gly residues" evidence="13">
    <location>
        <begin position="1102"/>
        <end position="1111"/>
    </location>
</feature>
<evidence type="ECO:0000256" key="7">
    <source>
        <dbReference type="ARBA" id="ARBA00023026"/>
    </source>
</evidence>
<dbReference type="SUPFAM" id="SSF54106">
    <property type="entry name" value="LysM domain"/>
    <property type="match status" value="1"/>
</dbReference>
<dbReference type="SMART" id="SM00636">
    <property type="entry name" value="Glyco_18"/>
    <property type="match status" value="1"/>
</dbReference>
<evidence type="ECO:0000256" key="2">
    <source>
        <dbReference type="ARBA" id="ARBA00008682"/>
    </source>
</evidence>
<dbReference type="EC" id="3.2.1.14" evidence="3"/>
<proteinExistence type="inferred from homology"/>
<dbReference type="InterPro" id="IPR011583">
    <property type="entry name" value="Chitinase_II/V-like_cat"/>
</dbReference>
<evidence type="ECO:0000256" key="10">
    <source>
        <dbReference type="ARBA" id="ARBA00023326"/>
    </source>
</evidence>
<dbReference type="Gene3D" id="3.10.350.10">
    <property type="entry name" value="LysM domain"/>
    <property type="match status" value="1"/>
</dbReference>
<dbReference type="PANTHER" id="PTHR47700:SF2">
    <property type="entry name" value="CHITINASE"/>
    <property type="match status" value="1"/>
</dbReference>
<dbReference type="PROSITE" id="PS01095">
    <property type="entry name" value="GH18_1"/>
    <property type="match status" value="1"/>
</dbReference>
<dbReference type="InterPro" id="IPR018392">
    <property type="entry name" value="LysM"/>
</dbReference>
<feature type="region of interest" description="Disordered" evidence="13">
    <location>
        <begin position="1169"/>
        <end position="1194"/>
    </location>
</feature>
<dbReference type="SUPFAM" id="SSF51445">
    <property type="entry name" value="(Trans)glycosidases"/>
    <property type="match status" value="1"/>
</dbReference>
<feature type="disulfide bond" evidence="11">
    <location>
        <begin position="424"/>
        <end position="438"/>
    </location>
</feature>
<dbReference type="InterPro" id="IPR001579">
    <property type="entry name" value="Glyco_hydro_18_chit_AS"/>
</dbReference>
<comment type="similarity">
    <text evidence="2">Belongs to the glycosyl hydrolase 18 family. Chitinase class V subfamily.</text>
</comment>
<dbReference type="GO" id="GO:0000272">
    <property type="term" value="P:polysaccharide catabolic process"/>
    <property type="evidence" value="ECO:0007669"/>
    <property type="project" value="UniProtKB-KW"/>
</dbReference>
<keyword evidence="10" id="KW-0624">Polysaccharide degradation</keyword>
<evidence type="ECO:0000256" key="11">
    <source>
        <dbReference type="PROSITE-ProRule" id="PRU00261"/>
    </source>
</evidence>
<evidence type="ECO:0000256" key="8">
    <source>
        <dbReference type="ARBA" id="ARBA00023277"/>
    </source>
</evidence>
<dbReference type="InterPro" id="IPR001223">
    <property type="entry name" value="Glyco_hydro18_cat"/>
</dbReference>
<dbReference type="CDD" id="cd02878">
    <property type="entry name" value="GH18_zymocin_alpha"/>
    <property type="match status" value="1"/>
</dbReference>
<dbReference type="SMART" id="SM00257">
    <property type="entry name" value="LysM"/>
    <property type="match status" value="1"/>
</dbReference>
<feature type="domain" description="GH18" evidence="17">
    <location>
        <begin position="475"/>
        <end position="839"/>
    </location>
</feature>
<dbReference type="Gene3D" id="3.30.60.10">
    <property type="entry name" value="Endochitinase-like"/>
    <property type="match status" value="1"/>
</dbReference>
<evidence type="ECO:0000256" key="12">
    <source>
        <dbReference type="RuleBase" id="RU000489"/>
    </source>
</evidence>
<keyword evidence="9 12" id="KW-0326">Glycosidase</keyword>
<evidence type="ECO:0000313" key="19">
    <source>
        <dbReference type="Proteomes" id="UP000053095"/>
    </source>
</evidence>
<feature type="domain" description="Chitin-binding type-1" evidence="15">
    <location>
        <begin position="394"/>
        <end position="464"/>
    </location>
</feature>
<keyword evidence="4 11" id="KW-0147">Chitin-binding</keyword>
<dbReference type="InterPro" id="IPR053214">
    <property type="entry name" value="LysM12-like"/>
</dbReference>
<feature type="disulfide bond" evidence="11">
    <location>
        <begin position="419"/>
        <end position="431"/>
    </location>
</feature>
<evidence type="ECO:0000259" key="15">
    <source>
        <dbReference type="PROSITE" id="PS50941"/>
    </source>
</evidence>
<evidence type="ECO:0000256" key="1">
    <source>
        <dbReference type="ARBA" id="ARBA00000822"/>
    </source>
</evidence>
<reference evidence="19" key="1">
    <citation type="journal article" date="2015" name="Genome Announc.">
        <title>Draft genome sequence of Talaromyces cellulolyticus strain Y-94, a source of lignocellulosic biomass-degrading enzymes.</title>
        <authorList>
            <person name="Fujii T."/>
            <person name="Koike H."/>
            <person name="Sawayama S."/>
            <person name="Yano S."/>
            <person name="Inoue H."/>
        </authorList>
    </citation>
    <scope>NUCLEOTIDE SEQUENCE [LARGE SCALE GENOMIC DNA]</scope>
    <source>
        <strain evidence="19">Y-94</strain>
    </source>
</reference>
<dbReference type="InterPro" id="IPR036779">
    <property type="entry name" value="LysM_dom_sf"/>
</dbReference>
<feature type="signal peptide" evidence="14">
    <location>
        <begin position="1"/>
        <end position="27"/>
    </location>
</feature>
<protein>
    <recommendedName>
        <fullName evidence="3">chitinase</fullName>
        <ecNumber evidence="3">3.2.1.14</ecNumber>
    </recommendedName>
</protein>
<dbReference type="CDD" id="cd00035">
    <property type="entry name" value="ChtBD1"/>
    <property type="match status" value="1"/>
</dbReference>
<evidence type="ECO:0000256" key="4">
    <source>
        <dbReference type="ARBA" id="ARBA00022669"/>
    </source>
</evidence>
<dbReference type="SUPFAM" id="SSF54556">
    <property type="entry name" value="Chitinase insertion domain"/>
    <property type="match status" value="1"/>
</dbReference>
<dbReference type="PANTHER" id="PTHR47700">
    <property type="entry name" value="V CHITINASE, PUTATIVE (AFU_ORTHOLOGUE AFUA_6G13720)-RELATED"/>
    <property type="match status" value="1"/>
</dbReference>
<keyword evidence="11" id="KW-1015">Disulfide bond</keyword>
<dbReference type="Pfam" id="PF00704">
    <property type="entry name" value="Glyco_hydro_18"/>
    <property type="match status" value="1"/>
</dbReference>
<comment type="catalytic activity">
    <reaction evidence="1">
        <text>Random endo-hydrolysis of N-acetyl-beta-D-glucosaminide (1-&gt;4)-beta-linkages in chitin and chitodextrins.</text>
        <dbReference type="EC" id="3.2.1.14"/>
    </reaction>
</comment>
<keyword evidence="8" id="KW-0119">Carbohydrate metabolism</keyword>
<evidence type="ECO:0000259" key="17">
    <source>
        <dbReference type="PROSITE" id="PS51910"/>
    </source>
</evidence>
<dbReference type="Proteomes" id="UP000053095">
    <property type="component" value="Unassembled WGS sequence"/>
</dbReference>